<accession>A0ABP0AXA8</accession>
<feature type="signal peptide" evidence="1">
    <location>
        <begin position="1"/>
        <end position="18"/>
    </location>
</feature>
<evidence type="ECO:0000256" key="1">
    <source>
        <dbReference type="SAM" id="SignalP"/>
    </source>
</evidence>
<gene>
    <name evidence="2" type="ORF">SBRCBS47491_001262</name>
</gene>
<sequence length="469" mass="51364">MVSLSFTTLAQFASLAAAGVTVTRTHRAPTGYEATFTYSNATAINVTVAGGFHTFTDSSHTSPGASAAYDPRTSYEPGDFWAVNNEATTSPFLMTKDGNGTWSLTVPLPSGTYSYAFVTDCYDLSECTVDTGHWVVDPENPPFENVKGDADASSFQVPYDAQFQYTPEIDLNFDFQLPASMGHAGSSFYVNYTSPGSIHPATNVHYFGMHVPHGYLPKCGSSEHQKNGSGACSSKEYPVLYLSHGGSGDGSDWFNLAAVGNIMDNLIASGYIEPTILILPDFYNLNSEYTYTQGVAKSKVNPPTSFVRENFVQYLFPFVEENFPVSSSPAKRAFAGLSLGSKLTNEMYINNTAYFDYYGFFSGATTQNNVITAEGYINASILEQNPSLAQKGIFTSYGVFDIAIQDTRNLQTQLDALSINYTRHISPFGYHYWNTWADALWHYGQKSLWQPLPTTQNTARYAPLCGSTS</sequence>
<dbReference type="Pfam" id="PF00756">
    <property type="entry name" value="Esterase"/>
    <property type="match status" value="1"/>
</dbReference>
<feature type="chain" id="PRO_5046064368" description="Carbohydrate esterase family 1 protein" evidence="1">
    <location>
        <begin position="19"/>
        <end position="469"/>
    </location>
</feature>
<dbReference type="PANTHER" id="PTHR48098:SF1">
    <property type="entry name" value="DIACYLGLYCEROL ACYLTRANSFERASE_MYCOLYLTRANSFERASE AG85A"/>
    <property type="match status" value="1"/>
</dbReference>
<dbReference type="PANTHER" id="PTHR48098">
    <property type="entry name" value="ENTEROCHELIN ESTERASE-RELATED"/>
    <property type="match status" value="1"/>
</dbReference>
<dbReference type="InterPro" id="IPR050583">
    <property type="entry name" value="Mycobacterial_A85_antigen"/>
</dbReference>
<dbReference type="SUPFAM" id="SSF53474">
    <property type="entry name" value="alpha/beta-Hydrolases"/>
    <property type="match status" value="1"/>
</dbReference>
<dbReference type="InterPro" id="IPR000801">
    <property type="entry name" value="Esterase-like"/>
</dbReference>
<dbReference type="InterPro" id="IPR029058">
    <property type="entry name" value="AB_hydrolase_fold"/>
</dbReference>
<dbReference type="Gene3D" id="2.60.40.10">
    <property type="entry name" value="Immunoglobulins"/>
    <property type="match status" value="1"/>
</dbReference>
<organism evidence="2 3">
    <name type="scientific">Sporothrix bragantina</name>
    <dbReference type="NCBI Taxonomy" id="671064"/>
    <lineage>
        <taxon>Eukaryota</taxon>
        <taxon>Fungi</taxon>
        <taxon>Dikarya</taxon>
        <taxon>Ascomycota</taxon>
        <taxon>Pezizomycotina</taxon>
        <taxon>Sordariomycetes</taxon>
        <taxon>Sordariomycetidae</taxon>
        <taxon>Ophiostomatales</taxon>
        <taxon>Ophiostomataceae</taxon>
        <taxon>Sporothrix</taxon>
    </lineage>
</organism>
<keyword evidence="1" id="KW-0732">Signal</keyword>
<proteinExistence type="predicted"/>
<dbReference type="Gene3D" id="3.40.50.1820">
    <property type="entry name" value="alpha/beta hydrolase"/>
    <property type="match status" value="1"/>
</dbReference>
<dbReference type="InterPro" id="IPR014756">
    <property type="entry name" value="Ig_E-set"/>
</dbReference>
<protein>
    <recommendedName>
        <fullName evidence="4">Carbohydrate esterase family 1 protein</fullName>
    </recommendedName>
</protein>
<evidence type="ECO:0000313" key="2">
    <source>
        <dbReference type="EMBL" id="CAK7211847.1"/>
    </source>
</evidence>
<name>A0ABP0AXA8_9PEZI</name>
<comment type="caution">
    <text evidence="2">The sequence shown here is derived from an EMBL/GenBank/DDBJ whole genome shotgun (WGS) entry which is preliminary data.</text>
</comment>
<dbReference type="Proteomes" id="UP001642406">
    <property type="component" value="Unassembled WGS sequence"/>
</dbReference>
<dbReference type="EMBL" id="CAWUHC010000007">
    <property type="protein sequence ID" value="CAK7211847.1"/>
    <property type="molecule type" value="Genomic_DNA"/>
</dbReference>
<dbReference type="CDD" id="cd02859">
    <property type="entry name" value="E_set_AMPKbeta_like_N"/>
    <property type="match status" value="1"/>
</dbReference>
<evidence type="ECO:0000313" key="3">
    <source>
        <dbReference type="Proteomes" id="UP001642406"/>
    </source>
</evidence>
<evidence type="ECO:0008006" key="4">
    <source>
        <dbReference type="Google" id="ProtNLM"/>
    </source>
</evidence>
<reference evidence="2 3" key="1">
    <citation type="submission" date="2024-01" db="EMBL/GenBank/DDBJ databases">
        <authorList>
            <person name="Allen C."/>
            <person name="Tagirdzhanova G."/>
        </authorList>
    </citation>
    <scope>NUCLEOTIDE SEQUENCE [LARGE SCALE GENOMIC DNA]</scope>
</reference>
<keyword evidence="3" id="KW-1185">Reference proteome</keyword>
<dbReference type="SUPFAM" id="SSF81296">
    <property type="entry name" value="E set domains"/>
    <property type="match status" value="1"/>
</dbReference>
<dbReference type="InterPro" id="IPR013783">
    <property type="entry name" value="Ig-like_fold"/>
</dbReference>